<dbReference type="KEGG" id="vfm:VFMJ11_B0024"/>
<name>B5EVW7_ALIFM</name>
<organism evidence="1 2">
    <name type="scientific">Aliivibrio fischeri (strain MJ11)</name>
    <name type="common">Vibrio fischeri</name>
    <dbReference type="NCBI Taxonomy" id="388396"/>
    <lineage>
        <taxon>Bacteria</taxon>
        <taxon>Pseudomonadati</taxon>
        <taxon>Pseudomonadota</taxon>
        <taxon>Gammaproteobacteria</taxon>
        <taxon>Vibrionales</taxon>
        <taxon>Vibrionaceae</taxon>
        <taxon>Aliivibrio</taxon>
    </lineage>
</organism>
<proteinExistence type="predicted"/>
<reference evidence="1 2" key="2">
    <citation type="journal article" date="2009" name="Nature">
        <title>A single regulatory gene is sufficient to alter bacterial host range.</title>
        <authorList>
            <person name="Mandel M.J."/>
            <person name="Wollenberg M.S."/>
            <person name="Stabb E.V."/>
            <person name="Visick K.L."/>
            <person name="Ruby E.G."/>
        </authorList>
    </citation>
    <scope>NUCLEOTIDE SEQUENCE [LARGE SCALE GENOMIC DNA]</scope>
    <source>
        <strain evidence="1 2">MJ11</strain>
        <plasmid evidence="2">Plasmid pMJ100</plasmid>
    </source>
</reference>
<evidence type="ECO:0000313" key="1">
    <source>
        <dbReference type="EMBL" id="ACH64690.1"/>
    </source>
</evidence>
<accession>B5EVW7</accession>
<gene>
    <name evidence="1" type="ordered locus">VFMJ11_B0024</name>
</gene>
<dbReference type="AlphaFoldDB" id="B5EVW7"/>
<dbReference type="Proteomes" id="UP000001857">
    <property type="component" value="Plasmid pMJ100"/>
</dbReference>
<protein>
    <submittedName>
        <fullName evidence="1">DNA-directed RNA polymerase, omega subunit family protein</fullName>
    </submittedName>
</protein>
<dbReference type="RefSeq" id="WP_012534473.1">
    <property type="nucleotide sequence ID" value="NC_011185.1"/>
</dbReference>
<dbReference type="GO" id="GO:0000428">
    <property type="term" value="C:DNA-directed RNA polymerase complex"/>
    <property type="evidence" value="ECO:0007669"/>
    <property type="project" value="UniProtKB-KW"/>
</dbReference>
<reference evidence="2" key="1">
    <citation type="submission" date="2008-08" db="EMBL/GenBank/DDBJ databases">
        <title>Complete sequence of Vibrio fischeri strain MJ11.</title>
        <authorList>
            <person name="Mandel M.J."/>
            <person name="Stabb E.V."/>
            <person name="Ruby E.G."/>
            <person name="Ferriera S."/>
            <person name="Johnson J."/>
            <person name="Kravitz S."/>
            <person name="Beeson K."/>
            <person name="Sutton G."/>
            <person name="Rogers Y.-H."/>
            <person name="Friedman R."/>
            <person name="Frazier M."/>
            <person name="Venter J.C."/>
        </authorList>
    </citation>
    <scope>NUCLEOTIDE SEQUENCE [LARGE SCALE GENOMIC DNA]</scope>
    <source>
        <strain evidence="2">MJ11</strain>
        <plasmid evidence="2">Plasmid pMJ100</plasmid>
    </source>
</reference>
<geneLocation type="plasmid" evidence="1 2">
    <name>pMJ100</name>
</geneLocation>
<keyword evidence="1" id="KW-0804">Transcription</keyword>
<dbReference type="EMBL" id="CP001134">
    <property type="protein sequence ID" value="ACH64690.1"/>
    <property type="molecule type" value="Genomic_DNA"/>
</dbReference>
<evidence type="ECO:0000313" key="2">
    <source>
        <dbReference type="Proteomes" id="UP000001857"/>
    </source>
</evidence>
<keyword evidence="1" id="KW-0614">Plasmid</keyword>
<dbReference type="HOGENOM" id="CLU_1854387_0_0_6"/>
<sequence>MNNIKKADSEKIKNIHAALEQEKSNYNDLVFKLNKQIQDVITSFSEKHSDEIKTISNDYECHQRQLNDAINTQINKMQNYINARTPQWQNSDSAEKMHDWLVDWEDFQLEISSELDLHYFEDIELIQAERSSLPSLKR</sequence>
<keyword evidence="1" id="KW-0240">DNA-directed RNA polymerase</keyword>